<reference evidence="6 7" key="2">
    <citation type="submission" date="2015-06" db="EMBL/GenBank/DDBJ databases">
        <title>Improved classification and identification of acetic acid bacteria using matrix-assisted laser desorption/ionization time-of-flight mass spectrometry; Gluconobacter nephelii and Gluconobacter uchimurae are later heterotypic synonyms of Gluconobacter japonicus and Gluconobacter oxydans, respectively.</title>
        <authorList>
            <person name="Li L."/>
            <person name="Cleenwerck I."/>
            <person name="De Vuyst L."/>
            <person name="Vandamme P."/>
        </authorList>
    </citation>
    <scope>NUCLEOTIDE SEQUENCE [LARGE SCALE GENOMIC DNA]</scope>
    <source>
        <strain evidence="6 7">LMG 1356</strain>
    </source>
</reference>
<evidence type="ECO:0000256" key="3">
    <source>
        <dbReference type="ARBA" id="ARBA00023237"/>
    </source>
</evidence>
<reference evidence="5" key="1">
    <citation type="journal article" date="2014" name="Int. J. Syst. Evol. Microbiol.">
        <title>Complete genome of a new Firmicutes species belonging to the dominant human colonic microbiota ('Ruminococcus bicirculans') reveals two chromosomes and a selective capacity to utilize plant glucans.</title>
        <authorList>
            <consortium name="NISC Comparative Sequencing Program"/>
            <person name="Wegmann U."/>
            <person name="Louis P."/>
            <person name="Goesmann A."/>
            <person name="Henrissat B."/>
            <person name="Duncan S.H."/>
            <person name="Flint H.J."/>
        </authorList>
    </citation>
    <scope>NUCLEOTIDE SEQUENCE</scope>
    <source>
        <strain evidence="5">NBRC 3250</strain>
    </source>
</reference>
<keyword evidence="8" id="KW-1185">Reference proteome</keyword>
<dbReference type="SMART" id="SM00965">
    <property type="entry name" value="STN"/>
    <property type="match status" value="1"/>
</dbReference>
<keyword evidence="2" id="KW-0472">Membrane</keyword>
<dbReference type="InterPro" id="IPR011662">
    <property type="entry name" value="Secretin/TonB_short_N"/>
</dbReference>
<dbReference type="Gene3D" id="3.55.50.30">
    <property type="match status" value="1"/>
</dbReference>
<dbReference type="EMBL" id="LHZN01000141">
    <property type="protein sequence ID" value="KXV37170.1"/>
    <property type="molecule type" value="Genomic_DNA"/>
</dbReference>
<dbReference type="Proteomes" id="UP001156672">
    <property type="component" value="Unassembled WGS sequence"/>
</dbReference>
<organism evidence="6 7">
    <name type="scientific">Gluconobacter albidus</name>
    <dbReference type="NCBI Taxonomy" id="318683"/>
    <lineage>
        <taxon>Bacteria</taxon>
        <taxon>Pseudomonadati</taxon>
        <taxon>Pseudomonadota</taxon>
        <taxon>Alphaproteobacteria</taxon>
        <taxon>Acetobacterales</taxon>
        <taxon>Acetobacteraceae</taxon>
        <taxon>Gluconobacter</taxon>
    </lineage>
</organism>
<feature type="domain" description="Secretin/TonB short N-terminal" evidence="4">
    <location>
        <begin position="55"/>
        <end position="105"/>
    </location>
</feature>
<keyword evidence="1" id="KW-0813">Transport</keyword>
<keyword evidence="3" id="KW-0998">Cell outer membrane</keyword>
<evidence type="ECO:0000256" key="2">
    <source>
        <dbReference type="ARBA" id="ARBA00023136"/>
    </source>
</evidence>
<dbReference type="AlphaFoldDB" id="A0AAW3QU40"/>
<sequence>MGLRVMVCVCVLSVPGWGEAVTRTPDICPVRKANLQIDTKTLAAAVAELERKTRCPVLMDDALLQDGSSVAVRGQYTPRDALVRLLGNAELDVIETVQGLAVMPLTYREAHRMDRASHL</sequence>
<reference evidence="5" key="4">
    <citation type="submission" date="2023-01" db="EMBL/GenBank/DDBJ databases">
        <title>Draft genome sequence of Gluconobacter albidus strain NBRC 3250.</title>
        <authorList>
            <person name="Sun Q."/>
            <person name="Mori K."/>
        </authorList>
    </citation>
    <scope>NUCLEOTIDE SEQUENCE</scope>
    <source>
        <strain evidence="5">NBRC 3250</strain>
    </source>
</reference>
<evidence type="ECO:0000313" key="8">
    <source>
        <dbReference type="Proteomes" id="UP001156672"/>
    </source>
</evidence>
<evidence type="ECO:0000259" key="4">
    <source>
        <dbReference type="SMART" id="SM00965"/>
    </source>
</evidence>
<evidence type="ECO:0000313" key="5">
    <source>
        <dbReference type="EMBL" id="GLQ67942.1"/>
    </source>
</evidence>
<dbReference type="EMBL" id="BSNW01000005">
    <property type="protein sequence ID" value="GLQ67942.1"/>
    <property type="molecule type" value="Genomic_DNA"/>
</dbReference>
<evidence type="ECO:0000313" key="7">
    <source>
        <dbReference type="Proteomes" id="UP000075682"/>
    </source>
</evidence>
<comment type="caution">
    <text evidence="6">The sequence shown here is derived from an EMBL/GenBank/DDBJ whole genome shotgun (WGS) entry which is preliminary data.</text>
</comment>
<name>A0AAW3QU40_9PROT</name>
<accession>A0AAW3QU40</accession>
<proteinExistence type="predicted"/>
<evidence type="ECO:0000256" key="1">
    <source>
        <dbReference type="ARBA" id="ARBA00022448"/>
    </source>
</evidence>
<protein>
    <recommendedName>
        <fullName evidence="4">Secretin/TonB short N-terminal domain-containing protein</fullName>
    </recommendedName>
</protein>
<reference evidence="8" key="3">
    <citation type="journal article" date="2019" name="Int. J. Syst. Evol. Microbiol.">
        <title>The Global Catalogue of Microorganisms (GCM) 10K type strain sequencing project: providing services to taxonomists for standard genome sequencing and annotation.</title>
        <authorList>
            <consortium name="The Broad Institute Genomics Platform"/>
            <consortium name="The Broad Institute Genome Sequencing Center for Infectious Disease"/>
            <person name="Wu L."/>
            <person name="Ma J."/>
        </authorList>
    </citation>
    <scope>NUCLEOTIDE SEQUENCE [LARGE SCALE GENOMIC DNA]</scope>
    <source>
        <strain evidence="8">NBRC 3250</strain>
    </source>
</reference>
<evidence type="ECO:0000313" key="6">
    <source>
        <dbReference type="EMBL" id="KXV37170.1"/>
    </source>
</evidence>
<gene>
    <name evidence="6" type="ORF">AD941_12090</name>
    <name evidence="5" type="ORF">GCM10007866_03900</name>
</gene>
<dbReference type="GO" id="GO:0019867">
    <property type="term" value="C:outer membrane"/>
    <property type="evidence" value="ECO:0007669"/>
    <property type="project" value="InterPro"/>
</dbReference>
<dbReference type="Proteomes" id="UP000075682">
    <property type="component" value="Unassembled WGS sequence"/>
</dbReference>